<sequence>MSSVTVMGLGPMGQAMTRTLRRAGTRVRAWNRSVEKAYAMREFGAIPAESRAEAVDASAVIVVSLTHYAAMYDVLEPVADRLAGKTIVNLSSDSPEVTRAAGAWIRERGGRFLAGGVMADPAGVGGAEATVFYSGSRAAFDACVDLLRPLGRPEYLGANEGTAQLYYQAVLSMFLPGLLAFEQALAMIAGSGESIERFAPHARRAMAGMPDSYLALAAMAAEGGWRDTAHLRMMAAGAHHALDTATAAGVDATLAAAVASYWDRALAAGDRAGEPVSTYQILRGEHPNAARAANGSSASAS</sequence>
<dbReference type="PANTHER" id="PTHR43580:SF2">
    <property type="entry name" value="CYTOKINE-LIKE NUCLEAR FACTOR N-PAC"/>
    <property type="match status" value="1"/>
</dbReference>
<evidence type="ECO:0000313" key="5">
    <source>
        <dbReference type="EMBL" id="RBO90697.1"/>
    </source>
</evidence>
<comment type="caution">
    <text evidence="5">The sequence shown here is derived from an EMBL/GenBank/DDBJ whole genome shotgun (WGS) entry which is preliminary data.</text>
</comment>
<dbReference type="GO" id="GO:0050661">
    <property type="term" value="F:NADP binding"/>
    <property type="evidence" value="ECO:0007669"/>
    <property type="project" value="InterPro"/>
</dbReference>
<evidence type="ECO:0000256" key="1">
    <source>
        <dbReference type="ARBA" id="ARBA00009080"/>
    </source>
</evidence>
<dbReference type="PIRSF" id="PIRSF000103">
    <property type="entry name" value="HIBADH"/>
    <property type="match status" value="1"/>
</dbReference>
<gene>
    <name evidence="5" type="ORF">DFR74_10599</name>
</gene>
<evidence type="ECO:0000313" key="6">
    <source>
        <dbReference type="Proteomes" id="UP000252586"/>
    </source>
</evidence>
<comment type="similarity">
    <text evidence="1">Belongs to the HIBADH-related family.</text>
</comment>
<dbReference type="InterPro" id="IPR048666">
    <property type="entry name" value="RedAm-like_C"/>
</dbReference>
<reference evidence="5 6" key="1">
    <citation type="submission" date="2018-06" db="EMBL/GenBank/DDBJ databases">
        <title>Genomic Encyclopedia of Type Strains, Phase IV (KMG-IV): sequencing the most valuable type-strain genomes for metagenomic binning, comparative biology and taxonomic classification.</title>
        <authorList>
            <person name="Goeker M."/>
        </authorList>
    </citation>
    <scope>NUCLEOTIDE SEQUENCE [LARGE SCALE GENOMIC DNA]</scope>
    <source>
        <strain evidence="5 6">DSM 44599</strain>
    </source>
</reference>
<dbReference type="EMBL" id="QNRE01000005">
    <property type="protein sequence ID" value="RBO90697.1"/>
    <property type="molecule type" value="Genomic_DNA"/>
</dbReference>
<dbReference type="Pfam" id="PF03446">
    <property type="entry name" value="NAD_binding_2"/>
    <property type="match status" value="1"/>
</dbReference>
<dbReference type="InterPro" id="IPR036291">
    <property type="entry name" value="NAD(P)-bd_dom_sf"/>
</dbReference>
<feature type="domain" description="6-phosphogluconate dehydrogenase NADP-binding" evidence="3">
    <location>
        <begin position="4"/>
        <end position="152"/>
    </location>
</feature>
<proteinExistence type="inferred from homology"/>
<keyword evidence="2" id="KW-0560">Oxidoreductase</keyword>
<dbReference type="Gene3D" id="3.40.50.720">
    <property type="entry name" value="NAD(P)-binding Rossmann-like Domain"/>
    <property type="match status" value="1"/>
</dbReference>
<protein>
    <submittedName>
        <fullName evidence="5">3-hydroxyisobutyrate dehydrogenase-like beta-hydroxyacid dehydrogenase</fullName>
    </submittedName>
</protein>
<dbReference type="OrthoDB" id="4535742at2"/>
<dbReference type="SUPFAM" id="SSF51735">
    <property type="entry name" value="NAD(P)-binding Rossmann-fold domains"/>
    <property type="match status" value="1"/>
</dbReference>
<dbReference type="InterPro" id="IPR013328">
    <property type="entry name" value="6PGD_dom2"/>
</dbReference>
<dbReference type="GO" id="GO:0016491">
    <property type="term" value="F:oxidoreductase activity"/>
    <property type="evidence" value="ECO:0007669"/>
    <property type="project" value="UniProtKB-KW"/>
</dbReference>
<organism evidence="5 6">
    <name type="scientific">Nocardia puris</name>
    <dbReference type="NCBI Taxonomy" id="208602"/>
    <lineage>
        <taxon>Bacteria</taxon>
        <taxon>Bacillati</taxon>
        <taxon>Actinomycetota</taxon>
        <taxon>Actinomycetes</taxon>
        <taxon>Mycobacteriales</taxon>
        <taxon>Nocardiaceae</taxon>
        <taxon>Nocardia</taxon>
    </lineage>
</organism>
<name>A0A366DKT6_9NOCA</name>
<dbReference type="AlphaFoldDB" id="A0A366DKT6"/>
<keyword evidence="6" id="KW-1185">Reference proteome</keyword>
<dbReference type="Pfam" id="PF21761">
    <property type="entry name" value="RedAm-like_C"/>
    <property type="match status" value="1"/>
</dbReference>
<dbReference type="InterPro" id="IPR051265">
    <property type="entry name" value="HIBADH-related_NP60_sf"/>
</dbReference>
<feature type="domain" description="NADPH-dependent reductive aminase-like C-terminal" evidence="4">
    <location>
        <begin position="160"/>
        <end position="283"/>
    </location>
</feature>
<dbReference type="Proteomes" id="UP000252586">
    <property type="component" value="Unassembled WGS sequence"/>
</dbReference>
<dbReference type="Gene3D" id="1.10.1040.10">
    <property type="entry name" value="N-(1-d-carboxylethyl)-l-norvaline Dehydrogenase, domain 2"/>
    <property type="match status" value="1"/>
</dbReference>
<dbReference type="PANTHER" id="PTHR43580">
    <property type="entry name" value="OXIDOREDUCTASE GLYR1-RELATED"/>
    <property type="match status" value="1"/>
</dbReference>
<evidence type="ECO:0000256" key="2">
    <source>
        <dbReference type="ARBA" id="ARBA00023002"/>
    </source>
</evidence>
<dbReference type="InterPro" id="IPR006115">
    <property type="entry name" value="6PGDH_NADP-bd"/>
</dbReference>
<dbReference type="STRING" id="1210090.GCA_001613185_01677"/>
<evidence type="ECO:0000259" key="3">
    <source>
        <dbReference type="Pfam" id="PF03446"/>
    </source>
</evidence>
<accession>A0A366DKT6</accession>
<dbReference type="InterPro" id="IPR015815">
    <property type="entry name" value="HIBADH-related"/>
</dbReference>
<evidence type="ECO:0000259" key="4">
    <source>
        <dbReference type="Pfam" id="PF21761"/>
    </source>
</evidence>